<evidence type="ECO:0000313" key="4">
    <source>
        <dbReference type="Proteomes" id="UP000267003"/>
    </source>
</evidence>
<dbReference type="EMBL" id="RAWK01000183">
    <property type="protein sequence ID" value="RKH59671.1"/>
    <property type="molecule type" value="Genomic_DNA"/>
</dbReference>
<feature type="region of interest" description="Disordered" evidence="1">
    <location>
        <begin position="136"/>
        <end position="161"/>
    </location>
</feature>
<dbReference type="Proteomes" id="UP000267003">
    <property type="component" value="Unassembled WGS sequence"/>
</dbReference>
<keyword evidence="2" id="KW-0732">Signal</keyword>
<dbReference type="OrthoDB" id="5525750at2"/>
<dbReference type="AlphaFoldDB" id="A0A3A8PXI9"/>
<comment type="caution">
    <text evidence="3">The sequence shown here is derived from an EMBL/GenBank/DDBJ whole genome shotgun (WGS) entry which is preliminary data.</text>
</comment>
<organism evidence="3 4">
    <name type="scientific">Corallococcus aberystwythensis</name>
    <dbReference type="NCBI Taxonomy" id="2316722"/>
    <lineage>
        <taxon>Bacteria</taxon>
        <taxon>Pseudomonadati</taxon>
        <taxon>Myxococcota</taxon>
        <taxon>Myxococcia</taxon>
        <taxon>Myxococcales</taxon>
        <taxon>Cystobacterineae</taxon>
        <taxon>Myxococcaceae</taxon>
        <taxon>Corallococcus</taxon>
    </lineage>
</organism>
<evidence type="ECO:0000256" key="2">
    <source>
        <dbReference type="SAM" id="SignalP"/>
    </source>
</evidence>
<gene>
    <name evidence="3" type="ORF">D7W81_26935</name>
</gene>
<feature type="compositionally biased region" description="Basic and acidic residues" evidence="1">
    <location>
        <begin position="44"/>
        <end position="53"/>
    </location>
</feature>
<proteinExistence type="predicted"/>
<feature type="region of interest" description="Disordered" evidence="1">
    <location>
        <begin position="25"/>
        <end position="87"/>
    </location>
</feature>
<evidence type="ECO:0000313" key="3">
    <source>
        <dbReference type="EMBL" id="RKH59671.1"/>
    </source>
</evidence>
<reference evidence="4" key="1">
    <citation type="submission" date="2018-09" db="EMBL/GenBank/DDBJ databases">
        <authorList>
            <person name="Livingstone P.G."/>
            <person name="Whitworth D.E."/>
        </authorList>
    </citation>
    <scope>NUCLEOTIDE SEQUENCE [LARGE SCALE GENOMIC DNA]</scope>
    <source>
        <strain evidence="4">AB050A</strain>
    </source>
</reference>
<keyword evidence="4" id="KW-1185">Reference proteome</keyword>
<dbReference type="PROSITE" id="PS51257">
    <property type="entry name" value="PROKAR_LIPOPROTEIN"/>
    <property type="match status" value="1"/>
</dbReference>
<name>A0A3A8PXI9_9BACT</name>
<dbReference type="RefSeq" id="WP_120558262.1">
    <property type="nucleotide sequence ID" value="NZ_RAWK01000183.1"/>
</dbReference>
<evidence type="ECO:0000256" key="1">
    <source>
        <dbReference type="SAM" id="MobiDB-lite"/>
    </source>
</evidence>
<sequence>MKLPLMASLTALLLGGCATQTASLPQESPAEAFASDEMSWDAEESPRTQEMQRAHGMNFYGDVGAEAQANAEATGGTGIQPSSKPEDFQCVDINEVGTGGSGSIDLRDVDNLAPEATPSQNPGARLDIVPEAWNRNKGIGVSPVAPSTGTPPAEGSGGAGH</sequence>
<feature type="signal peptide" evidence="2">
    <location>
        <begin position="1"/>
        <end position="22"/>
    </location>
</feature>
<feature type="region of interest" description="Disordered" evidence="1">
    <location>
        <begin position="112"/>
        <end position="131"/>
    </location>
</feature>
<protein>
    <submittedName>
        <fullName evidence="3">Uncharacterized protein</fullName>
    </submittedName>
</protein>
<feature type="chain" id="PRO_5017259540" evidence="2">
    <location>
        <begin position="23"/>
        <end position="161"/>
    </location>
</feature>
<accession>A0A3A8PXI9</accession>